<dbReference type="SUPFAM" id="SSF51735">
    <property type="entry name" value="NAD(P)-binding Rossmann-fold domains"/>
    <property type="match status" value="1"/>
</dbReference>
<proteinExistence type="inferred from homology"/>
<dbReference type="InterPro" id="IPR036343">
    <property type="entry name" value="GluRdtase_N_sf"/>
</dbReference>
<dbReference type="GO" id="GO:0008883">
    <property type="term" value="F:glutamyl-tRNA reductase activity"/>
    <property type="evidence" value="ECO:0007669"/>
    <property type="project" value="UniProtKB-UniRule"/>
</dbReference>
<comment type="miscellaneous">
    <text evidence="8">During catalysis, the active site Cys acts as a nucleophile attacking the alpha-carbonyl group of tRNA-bound glutamate with the formation of a thioester intermediate between enzyme and glutamate, and the concomitant release of tRNA(Glu). The thioester intermediate is finally reduced by direct hydride transfer from NADPH, to form the product GSA.</text>
</comment>
<comment type="domain">
    <text evidence="8">Possesses an unusual extended V-shaped dimeric structure with each monomer consisting of three distinct domains arranged along a curved 'spinal' alpha-helix. The N-terminal catalytic domain specifically recognizes the glutamate moiety of the substrate. The second domain is the NADPH-binding domain, and the third C-terminal domain is responsible for dimerization.</text>
</comment>
<evidence type="ECO:0000256" key="3">
    <source>
        <dbReference type="ARBA" id="ARBA00012970"/>
    </source>
</evidence>
<evidence type="ECO:0000256" key="10">
    <source>
        <dbReference type="PIRSR" id="PIRSR000445-2"/>
    </source>
</evidence>
<evidence type="ECO:0000256" key="4">
    <source>
        <dbReference type="ARBA" id="ARBA00022857"/>
    </source>
</evidence>
<evidence type="ECO:0000256" key="1">
    <source>
        <dbReference type="ARBA" id="ARBA00005059"/>
    </source>
</evidence>
<comment type="similarity">
    <text evidence="2 8 13">Belongs to the glutamyl-tRNA reductase family.</text>
</comment>
<feature type="domain" description="Tetrapyrrole biosynthesis glutamyl-tRNA reductase dimerisation" evidence="14">
    <location>
        <begin position="323"/>
        <end position="416"/>
    </location>
</feature>
<keyword evidence="18" id="KW-1185">Reference proteome</keyword>
<evidence type="ECO:0000259" key="15">
    <source>
        <dbReference type="Pfam" id="PF01488"/>
    </source>
</evidence>
<feature type="site" description="Important for activity" evidence="8 12">
    <location>
        <position position="99"/>
    </location>
</feature>
<dbReference type="RefSeq" id="WP_057152449.1">
    <property type="nucleotide sequence ID" value="NZ_AYZM01000178.1"/>
</dbReference>
<evidence type="ECO:0000259" key="16">
    <source>
        <dbReference type="Pfam" id="PF05201"/>
    </source>
</evidence>
<keyword evidence="6 8" id="KW-0627">Porphyrin biosynthesis</keyword>
<evidence type="ECO:0000256" key="5">
    <source>
        <dbReference type="ARBA" id="ARBA00023002"/>
    </source>
</evidence>
<comment type="pathway">
    <text evidence="1 8 13">Porphyrin-containing compound metabolism; protoporphyrin-IX biosynthesis; 5-aminolevulinate from L-glutamyl-tRNA(Glu): step 1/2.</text>
</comment>
<dbReference type="SUPFAM" id="SSF69075">
    <property type="entry name" value="Glutamyl tRNA-reductase dimerization domain"/>
    <property type="match status" value="1"/>
</dbReference>
<evidence type="ECO:0000256" key="13">
    <source>
        <dbReference type="RuleBase" id="RU000584"/>
    </source>
</evidence>
<dbReference type="InterPro" id="IPR018214">
    <property type="entry name" value="GluRdtase_CS"/>
</dbReference>
<dbReference type="SUPFAM" id="SSF69742">
    <property type="entry name" value="Glutamyl tRNA-reductase catalytic, N-terminal domain"/>
    <property type="match status" value="1"/>
</dbReference>
<evidence type="ECO:0000256" key="11">
    <source>
        <dbReference type="PIRSR" id="PIRSR000445-3"/>
    </source>
</evidence>
<name>A0A0R2EGL2_9LACO</name>
<comment type="subunit">
    <text evidence="8">Homodimer.</text>
</comment>
<dbReference type="EMBL" id="AYZM01000178">
    <property type="protein sequence ID" value="KRN15567.1"/>
    <property type="molecule type" value="Genomic_DNA"/>
</dbReference>
<feature type="active site" description="Nucleophile" evidence="8 9">
    <location>
        <position position="50"/>
    </location>
</feature>
<comment type="function">
    <text evidence="8">Catalyzes the NADPH-dependent reduction of glutamyl-tRNA(Glu) to glutamate 1-semialdehyde (GSA).</text>
</comment>
<dbReference type="NCBIfam" id="TIGR01035">
    <property type="entry name" value="hemA"/>
    <property type="match status" value="1"/>
</dbReference>
<feature type="domain" description="Glutamyl-tRNA reductase N-terminal" evidence="16">
    <location>
        <begin position="6"/>
        <end position="155"/>
    </location>
</feature>
<dbReference type="Pfam" id="PF05201">
    <property type="entry name" value="GlutR_N"/>
    <property type="match status" value="1"/>
</dbReference>
<dbReference type="FunFam" id="3.30.460.30:FF:000001">
    <property type="entry name" value="Glutamyl-tRNA reductase"/>
    <property type="match status" value="1"/>
</dbReference>
<comment type="caution">
    <text evidence="17">The sequence shown here is derived from an EMBL/GenBank/DDBJ whole genome shotgun (WGS) entry which is preliminary data.</text>
</comment>
<keyword evidence="4 8" id="KW-0521">NADP</keyword>
<dbReference type="UniPathway" id="UPA00251">
    <property type="reaction ID" value="UER00316"/>
</dbReference>
<dbReference type="InterPro" id="IPR036453">
    <property type="entry name" value="GluRdtase_dimer_dom_sf"/>
</dbReference>
<evidence type="ECO:0000313" key="17">
    <source>
        <dbReference type="EMBL" id="KRN15567.1"/>
    </source>
</evidence>
<dbReference type="PROSITE" id="PS00747">
    <property type="entry name" value="GLUTR"/>
    <property type="match status" value="1"/>
</dbReference>
<dbReference type="EC" id="1.2.1.70" evidence="3 8"/>
<comment type="catalytic activity">
    <reaction evidence="7 8 13">
        <text>(S)-4-amino-5-oxopentanoate + tRNA(Glu) + NADP(+) = L-glutamyl-tRNA(Glu) + NADPH + H(+)</text>
        <dbReference type="Rhea" id="RHEA:12344"/>
        <dbReference type="Rhea" id="RHEA-COMP:9663"/>
        <dbReference type="Rhea" id="RHEA-COMP:9680"/>
        <dbReference type="ChEBI" id="CHEBI:15378"/>
        <dbReference type="ChEBI" id="CHEBI:57501"/>
        <dbReference type="ChEBI" id="CHEBI:57783"/>
        <dbReference type="ChEBI" id="CHEBI:58349"/>
        <dbReference type="ChEBI" id="CHEBI:78442"/>
        <dbReference type="ChEBI" id="CHEBI:78520"/>
        <dbReference type="EC" id="1.2.1.70"/>
    </reaction>
</comment>
<evidence type="ECO:0000256" key="9">
    <source>
        <dbReference type="PIRSR" id="PIRSR000445-1"/>
    </source>
</evidence>
<dbReference type="Gene3D" id="3.40.50.720">
    <property type="entry name" value="NAD(P)-binding Rossmann-like Domain"/>
    <property type="match status" value="1"/>
</dbReference>
<dbReference type="InterPro" id="IPR015895">
    <property type="entry name" value="4pyrrol_synth_GluRdtase_N"/>
</dbReference>
<feature type="binding site" evidence="8 10">
    <location>
        <begin position="114"/>
        <end position="116"/>
    </location>
    <ligand>
        <name>substrate</name>
    </ligand>
</feature>
<feature type="domain" description="Quinate/shikimate 5-dehydrogenase/glutamyl-tRNA reductase" evidence="15">
    <location>
        <begin position="175"/>
        <end position="303"/>
    </location>
</feature>
<dbReference type="OrthoDB" id="110209at2"/>
<sequence length="430" mass="48039">MFVIYVSLNYQQLPIDIREQLVFAKEDLDKANQLLNSEKSILENVILSTCNRTEIYAVVDQIHTGRYYVKRFLANWFHVTIDQMTEWSVIGTKEDAVAHVMRVATGLESLIVGEPQILGQLKNAFFTAQKDGTTGVILDHLFQETIAFSKRMHTEYRVSELAKTSGQTGLHQIKVQLQNLTGKQLVIAGMGDVGTHVLKNASTMGFDQITVLNRTDAKAAQLAADYDATVQADAWSDLPTAVADADAVILSTAAKEPVLSAQALQTTRPKLKVMIDLGVPRNVDAQTLPADVTYYDIDHLTEIIAQNQQTKDAMMDAIADNVPAAVNDFYVWQRQLHVVPVVRELRESALSVEKNVYDSLLRKLPELDAHQRKVISKHMKSIINQMIKGPIKEIKELSVRDDAALDLAFFCQIFGLATDDVLQEDSHHEK</sequence>
<evidence type="ECO:0000256" key="6">
    <source>
        <dbReference type="ARBA" id="ARBA00023244"/>
    </source>
</evidence>
<dbReference type="Proteomes" id="UP000051442">
    <property type="component" value="Unassembled WGS sequence"/>
</dbReference>
<accession>A0A0R2EGL2</accession>
<keyword evidence="5 8" id="KW-0560">Oxidoreductase</keyword>
<dbReference type="GO" id="GO:0019353">
    <property type="term" value="P:protoporphyrinogen IX biosynthetic process from glutamate"/>
    <property type="evidence" value="ECO:0007669"/>
    <property type="project" value="TreeGrafter"/>
</dbReference>
<dbReference type="HAMAP" id="MF_00087">
    <property type="entry name" value="Glu_tRNA_reductase"/>
    <property type="match status" value="1"/>
</dbReference>
<evidence type="ECO:0000256" key="2">
    <source>
        <dbReference type="ARBA" id="ARBA00005916"/>
    </source>
</evidence>
<protein>
    <recommendedName>
        <fullName evidence="3 8">Glutamyl-tRNA reductase</fullName>
        <shortName evidence="8">GluTR</shortName>
        <ecNumber evidence="3 8">1.2.1.70</ecNumber>
    </recommendedName>
</protein>
<feature type="binding site" evidence="8 10">
    <location>
        <begin position="49"/>
        <end position="52"/>
    </location>
    <ligand>
        <name>substrate</name>
    </ligand>
</feature>
<dbReference type="InterPro" id="IPR000343">
    <property type="entry name" value="4pyrrol_synth_GluRdtase"/>
</dbReference>
<evidence type="ECO:0000256" key="8">
    <source>
        <dbReference type="HAMAP-Rule" id="MF_00087"/>
    </source>
</evidence>
<dbReference type="InterPro" id="IPR036291">
    <property type="entry name" value="NAD(P)-bd_dom_sf"/>
</dbReference>
<feature type="binding site" evidence="8 11">
    <location>
        <begin position="189"/>
        <end position="194"/>
    </location>
    <ligand>
        <name>NADP(+)</name>
        <dbReference type="ChEBI" id="CHEBI:58349"/>
    </ligand>
</feature>
<organism evidence="17 18">
    <name type="scientific">Secundilactobacillus similis DSM 23365 = JCM 2765</name>
    <dbReference type="NCBI Taxonomy" id="1423804"/>
    <lineage>
        <taxon>Bacteria</taxon>
        <taxon>Bacillati</taxon>
        <taxon>Bacillota</taxon>
        <taxon>Bacilli</taxon>
        <taxon>Lactobacillales</taxon>
        <taxon>Lactobacillaceae</taxon>
        <taxon>Secundilactobacillus</taxon>
    </lineage>
</organism>
<evidence type="ECO:0000256" key="7">
    <source>
        <dbReference type="ARBA" id="ARBA00047464"/>
    </source>
</evidence>
<gene>
    <name evidence="8" type="primary">hemA</name>
    <name evidence="17" type="ORF">FD14_GL002911</name>
</gene>
<dbReference type="PANTHER" id="PTHR43013:SF1">
    <property type="entry name" value="GLUTAMYL-TRNA REDUCTASE"/>
    <property type="match status" value="1"/>
</dbReference>
<dbReference type="InterPro" id="IPR006151">
    <property type="entry name" value="Shikm_DH/Glu-tRNA_Rdtase"/>
</dbReference>
<dbReference type="STRING" id="1423804.FD14_GL002911"/>
<dbReference type="Pfam" id="PF00745">
    <property type="entry name" value="GlutR_dimer"/>
    <property type="match status" value="1"/>
</dbReference>
<dbReference type="PANTHER" id="PTHR43013">
    <property type="entry name" value="GLUTAMYL-TRNA REDUCTASE"/>
    <property type="match status" value="1"/>
</dbReference>
<dbReference type="PATRIC" id="fig|1423804.4.peg.3133"/>
<dbReference type="GO" id="GO:0050661">
    <property type="term" value="F:NADP binding"/>
    <property type="evidence" value="ECO:0007669"/>
    <property type="project" value="InterPro"/>
</dbReference>
<reference evidence="17 18" key="1">
    <citation type="journal article" date="2015" name="Genome Announc.">
        <title>Expanding the biotechnology potential of lactobacilli through comparative genomics of 213 strains and associated genera.</title>
        <authorList>
            <person name="Sun Z."/>
            <person name="Harris H.M."/>
            <person name="McCann A."/>
            <person name="Guo C."/>
            <person name="Argimon S."/>
            <person name="Zhang W."/>
            <person name="Yang X."/>
            <person name="Jeffery I.B."/>
            <person name="Cooney J.C."/>
            <person name="Kagawa T.F."/>
            <person name="Liu W."/>
            <person name="Song Y."/>
            <person name="Salvetti E."/>
            <person name="Wrobel A."/>
            <person name="Rasinkangas P."/>
            <person name="Parkhill J."/>
            <person name="Rea M.C."/>
            <person name="O'Sullivan O."/>
            <person name="Ritari J."/>
            <person name="Douillard F.P."/>
            <person name="Paul Ross R."/>
            <person name="Yang R."/>
            <person name="Briner A.E."/>
            <person name="Felis G.E."/>
            <person name="de Vos W.M."/>
            <person name="Barrangou R."/>
            <person name="Klaenhammer T.R."/>
            <person name="Caufield P.W."/>
            <person name="Cui Y."/>
            <person name="Zhang H."/>
            <person name="O'Toole P.W."/>
        </authorList>
    </citation>
    <scope>NUCLEOTIDE SEQUENCE [LARGE SCALE GENOMIC DNA]</scope>
    <source>
        <strain evidence="17 18">DSM 23365</strain>
    </source>
</reference>
<feature type="binding site" evidence="8 10">
    <location>
        <position position="109"/>
    </location>
    <ligand>
        <name>substrate</name>
    </ligand>
</feature>
<dbReference type="AlphaFoldDB" id="A0A0R2EGL2"/>
<evidence type="ECO:0000313" key="18">
    <source>
        <dbReference type="Proteomes" id="UP000051442"/>
    </source>
</evidence>
<dbReference type="Pfam" id="PF01488">
    <property type="entry name" value="Shikimate_DH"/>
    <property type="match status" value="1"/>
</dbReference>
<dbReference type="Gene3D" id="3.30.460.30">
    <property type="entry name" value="Glutamyl-tRNA reductase, N-terminal domain"/>
    <property type="match status" value="1"/>
</dbReference>
<feature type="binding site" evidence="8 10">
    <location>
        <position position="120"/>
    </location>
    <ligand>
        <name>substrate</name>
    </ligand>
</feature>
<dbReference type="PIRSF" id="PIRSF000445">
    <property type="entry name" value="4pyrrol_synth_GluRdtase"/>
    <property type="match status" value="1"/>
</dbReference>
<evidence type="ECO:0000256" key="12">
    <source>
        <dbReference type="PIRSR" id="PIRSR000445-4"/>
    </source>
</evidence>
<dbReference type="InterPro" id="IPR015896">
    <property type="entry name" value="4pyrrol_synth_GluRdtase_dimer"/>
</dbReference>
<evidence type="ECO:0000259" key="14">
    <source>
        <dbReference type="Pfam" id="PF00745"/>
    </source>
</evidence>